<evidence type="ECO:0000256" key="2">
    <source>
        <dbReference type="ARBA" id="ARBA00021975"/>
    </source>
</evidence>
<accession>A0A1H6FI10</accession>
<dbReference type="NCBIfam" id="NF000949">
    <property type="entry name" value="PRK00095.1-2"/>
    <property type="match status" value="1"/>
</dbReference>
<dbReference type="PANTHER" id="PTHR10073:SF12">
    <property type="entry name" value="DNA MISMATCH REPAIR PROTEIN MLH1"/>
    <property type="match status" value="1"/>
</dbReference>
<dbReference type="Pfam" id="PF13589">
    <property type="entry name" value="HATPase_c_3"/>
    <property type="match status" value="1"/>
</dbReference>
<dbReference type="GO" id="GO:0032300">
    <property type="term" value="C:mismatch repair complex"/>
    <property type="evidence" value="ECO:0007669"/>
    <property type="project" value="InterPro"/>
</dbReference>
<evidence type="ECO:0000256" key="6">
    <source>
        <dbReference type="SAM" id="MobiDB-lite"/>
    </source>
</evidence>
<dbReference type="GO" id="GO:0006298">
    <property type="term" value="P:mismatch repair"/>
    <property type="evidence" value="ECO:0007669"/>
    <property type="project" value="UniProtKB-UniRule"/>
</dbReference>
<dbReference type="NCBIfam" id="TIGR00585">
    <property type="entry name" value="mutl"/>
    <property type="match status" value="1"/>
</dbReference>
<name>A0A1H6FI10_9GAMM</name>
<dbReference type="HAMAP" id="MF_00149">
    <property type="entry name" value="DNA_mis_repair"/>
    <property type="match status" value="1"/>
</dbReference>
<evidence type="ECO:0000313" key="9">
    <source>
        <dbReference type="EMBL" id="SEH09061.1"/>
    </source>
</evidence>
<dbReference type="GO" id="GO:0140664">
    <property type="term" value="F:ATP-dependent DNA damage sensor activity"/>
    <property type="evidence" value="ECO:0007669"/>
    <property type="project" value="InterPro"/>
</dbReference>
<dbReference type="Gene3D" id="3.30.1370.100">
    <property type="entry name" value="MutL, C-terminal domain, regulatory subdomain"/>
    <property type="match status" value="1"/>
</dbReference>
<keyword evidence="4 5" id="KW-0234">DNA repair</keyword>
<dbReference type="Proteomes" id="UP000236724">
    <property type="component" value="Unassembled WGS sequence"/>
</dbReference>
<dbReference type="FunFam" id="3.30.230.10:FF:000013">
    <property type="entry name" value="DNA mismatch repair endonuclease MutL"/>
    <property type="match status" value="1"/>
</dbReference>
<evidence type="ECO:0000259" key="7">
    <source>
        <dbReference type="SMART" id="SM00853"/>
    </source>
</evidence>
<dbReference type="SUPFAM" id="SSF55874">
    <property type="entry name" value="ATPase domain of HSP90 chaperone/DNA topoisomerase II/histidine kinase"/>
    <property type="match status" value="1"/>
</dbReference>
<dbReference type="InterPro" id="IPR042120">
    <property type="entry name" value="MutL_C_dimsub"/>
</dbReference>
<dbReference type="Pfam" id="PF01119">
    <property type="entry name" value="DNA_mis_repair"/>
    <property type="match status" value="1"/>
</dbReference>
<dbReference type="GO" id="GO:0030983">
    <property type="term" value="F:mismatched DNA binding"/>
    <property type="evidence" value="ECO:0007669"/>
    <property type="project" value="InterPro"/>
</dbReference>
<dbReference type="Gene3D" id="3.30.1540.20">
    <property type="entry name" value="MutL, C-terminal domain, dimerisation subdomain"/>
    <property type="match status" value="1"/>
</dbReference>
<dbReference type="CDD" id="cd16926">
    <property type="entry name" value="HATPase_MutL-MLH-PMS-like"/>
    <property type="match status" value="1"/>
</dbReference>
<evidence type="ECO:0000313" key="10">
    <source>
        <dbReference type="Proteomes" id="UP000236724"/>
    </source>
</evidence>
<proteinExistence type="inferred from homology"/>
<dbReference type="InterPro" id="IPR020667">
    <property type="entry name" value="DNA_mismatch_repair_MutL"/>
</dbReference>
<comment type="function">
    <text evidence="5">This protein is involved in the repair of mismatches in DNA. It is required for dam-dependent methyl-directed DNA mismatch repair. May act as a 'molecular matchmaker', a protein that promotes the formation of a stable complex between two or more DNA-binding proteins in an ATP-dependent manner without itself being part of a final effector complex.</text>
</comment>
<evidence type="ECO:0000256" key="3">
    <source>
        <dbReference type="ARBA" id="ARBA00022763"/>
    </source>
</evidence>
<dbReference type="InterPro" id="IPR013507">
    <property type="entry name" value="DNA_mismatch_S5_2-like"/>
</dbReference>
<evidence type="ECO:0000259" key="8">
    <source>
        <dbReference type="SMART" id="SM01340"/>
    </source>
</evidence>
<dbReference type="AlphaFoldDB" id="A0A1H6FI10"/>
<gene>
    <name evidence="5 9" type="primary">mutL</name>
    <name evidence="9" type="ORF">MBHS_04954</name>
</gene>
<feature type="domain" description="MutL C-terminal dimerisation" evidence="7">
    <location>
        <begin position="437"/>
        <end position="580"/>
    </location>
</feature>
<evidence type="ECO:0000256" key="5">
    <source>
        <dbReference type="HAMAP-Rule" id="MF_00149"/>
    </source>
</evidence>
<evidence type="ECO:0000256" key="1">
    <source>
        <dbReference type="ARBA" id="ARBA00006082"/>
    </source>
</evidence>
<dbReference type="InterPro" id="IPR038973">
    <property type="entry name" value="MutL/Mlh/Pms-like"/>
</dbReference>
<dbReference type="OrthoDB" id="9763467at2"/>
<dbReference type="Gene3D" id="3.30.230.10">
    <property type="match status" value="1"/>
</dbReference>
<dbReference type="PANTHER" id="PTHR10073">
    <property type="entry name" value="DNA MISMATCH REPAIR PROTEIN MLH, PMS, MUTL"/>
    <property type="match status" value="1"/>
</dbReference>
<dbReference type="Pfam" id="PF08676">
    <property type="entry name" value="MutL_C"/>
    <property type="match status" value="1"/>
</dbReference>
<feature type="domain" description="DNA mismatch repair protein S5" evidence="8">
    <location>
        <begin position="215"/>
        <end position="333"/>
    </location>
</feature>
<dbReference type="Gene3D" id="3.30.565.10">
    <property type="entry name" value="Histidine kinase-like ATPase, C-terminal domain"/>
    <property type="match status" value="1"/>
</dbReference>
<keyword evidence="10" id="KW-1185">Reference proteome</keyword>
<dbReference type="InterPro" id="IPR042121">
    <property type="entry name" value="MutL_C_regsub"/>
</dbReference>
<dbReference type="InterPro" id="IPR014762">
    <property type="entry name" value="DNA_mismatch_repair_CS"/>
</dbReference>
<protein>
    <recommendedName>
        <fullName evidence="2 5">DNA mismatch repair protein MutL</fullName>
    </recommendedName>
</protein>
<feature type="region of interest" description="Disordered" evidence="6">
    <location>
        <begin position="338"/>
        <end position="359"/>
    </location>
</feature>
<organism evidence="9 10">
    <name type="scientific">Candidatus Venteria ishoeyi</name>
    <dbReference type="NCBI Taxonomy" id="1899563"/>
    <lineage>
        <taxon>Bacteria</taxon>
        <taxon>Pseudomonadati</taxon>
        <taxon>Pseudomonadota</taxon>
        <taxon>Gammaproteobacteria</taxon>
        <taxon>Thiotrichales</taxon>
        <taxon>Thiotrichaceae</taxon>
        <taxon>Venteria</taxon>
    </lineage>
</organism>
<dbReference type="InterPro" id="IPR037198">
    <property type="entry name" value="MutL_C_sf"/>
</dbReference>
<dbReference type="InterPro" id="IPR014721">
    <property type="entry name" value="Ribsml_uS5_D2-typ_fold_subgr"/>
</dbReference>
<comment type="similarity">
    <text evidence="1 5">Belongs to the DNA mismatch repair MutL/HexB family.</text>
</comment>
<reference evidence="9 10" key="1">
    <citation type="submission" date="2016-10" db="EMBL/GenBank/DDBJ databases">
        <authorList>
            <person name="de Groot N.N."/>
        </authorList>
    </citation>
    <scope>NUCLEOTIDE SEQUENCE [LARGE SCALE GENOMIC DNA]</scope>
    <source>
        <strain evidence="9">MBHS1</strain>
    </source>
</reference>
<sequence>MPTPAAITLLPATIANQIAAGEVVERPASVVKELLENSLDAGASQIQVDIEQGGIALIRVRDNGHGIRAEQLKLALSRHATSKIHNLRDLQQIGSLGFRGEALASIGSVARVKLISHFIDAERAYAMMLEPNHSAEPEITSHPVGTCVEIRDLFYNTPARRKFLRSEKTEWGHLQDVVRRIGLSRFNLNLQLNYHNKLSLSLRPATEDNEKLQRIAKVCGKDFSAAALSVDTAQSGMKLSGWVASPTFSRAQADMQYFFLNGRFIRDKLINHAVRQAFQDVLYGGRHPAYVLYLDIDPSQVDVNVHPTKHEVRFAQSRWVHDFLFRAVTDCLAQTRPQATEAENTAQNPGLSNAPVNANTINASTSENKANIASLDRPDFAEKNTPFPLPRQHPLKIKEANQQYTQFFQQASAAADAAAKVHLPPAMENPLPPLGYARAQIQGIYILAENAQGLVIVDMHAAHERIVYEQMKTAHAKQSIQSQHLLVPVSISVTEREADQAEQSTKFFTELGFEVSRAAPETLLLRQIPVLLRKADAGQLLRDVIADLMTFENSPRLHEHMDRVLATMACHGSVRAHRSLSLDEMNALLRDMENTARSNQCNHGRPTWVQLDMQQLDQLFLRGR</sequence>
<dbReference type="InterPro" id="IPR036890">
    <property type="entry name" value="HATPase_C_sf"/>
</dbReference>
<dbReference type="FunFam" id="3.30.565.10:FF:000003">
    <property type="entry name" value="DNA mismatch repair endonuclease MutL"/>
    <property type="match status" value="1"/>
</dbReference>
<dbReference type="InterPro" id="IPR020568">
    <property type="entry name" value="Ribosomal_Su5_D2-typ_SF"/>
</dbReference>
<dbReference type="InterPro" id="IPR014790">
    <property type="entry name" value="MutL_C"/>
</dbReference>
<dbReference type="SMART" id="SM00853">
    <property type="entry name" value="MutL_C"/>
    <property type="match status" value="1"/>
</dbReference>
<dbReference type="RefSeq" id="WP_103922558.1">
    <property type="nucleotide sequence ID" value="NZ_FMSV02000558.1"/>
</dbReference>
<evidence type="ECO:0000256" key="4">
    <source>
        <dbReference type="ARBA" id="ARBA00023204"/>
    </source>
</evidence>
<dbReference type="InterPro" id="IPR002099">
    <property type="entry name" value="MutL/Mlh/PMS"/>
</dbReference>
<dbReference type="PROSITE" id="PS00058">
    <property type="entry name" value="DNA_MISMATCH_REPAIR_1"/>
    <property type="match status" value="1"/>
</dbReference>
<dbReference type="CDD" id="cd03482">
    <property type="entry name" value="MutL_Trans_MutL"/>
    <property type="match status" value="1"/>
</dbReference>
<dbReference type="SMART" id="SM01340">
    <property type="entry name" value="DNA_mis_repair"/>
    <property type="match status" value="1"/>
</dbReference>
<dbReference type="EMBL" id="FMSV02000558">
    <property type="protein sequence ID" value="SEH09061.1"/>
    <property type="molecule type" value="Genomic_DNA"/>
</dbReference>
<dbReference type="GO" id="GO:0016887">
    <property type="term" value="F:ATP hydrolysis activity"/>
    <property type="evidence" value="ECO:0007669"/>
    <property type="project" value="InterPro"/>
</dbReference>
<dbReference type="GO" id="GO:0005524">
    <property type="term" value="F:ATP binding"/>
    <property type="evidence" value="ECO:0007669"/>
    <property type="project" value="InterPro"/>
</dbReference>
<keyword evidence="3 5" id="KW-0227">DNA damage</keyword>
<dbReference type="SUPFAM" id="SSF54211">
    <property type="entry name" value="Ribosomal protein S5 domain 2-like"/>
    <property type="match status" value="1"/>
</dbReference>
<dbReference type="SUPFAM" id="SSF118116">
    <property type="entry name" value="DNA mismatch repair protein MutL"/>
    <property type="match status" value="1"/>
</dbReference>